<evidence type="ECO:0000256" key="5">
    <source>
        <dbReference type="ARBA" id="ARBA00022692"/>
    </source>
</evidence>
<feature type="transmembrane region" description="Helical" evidence="9">
    <location>
        <begin position="49"/>
        <end position="69"/>
    </location>
</feature>
<evidence type="ECO:0000259" key="10">
    <source>
        <dbReference type="Pfam" id="PF00999"/>
    </source>
</evidence>
<dbReference type="Gene3D" id="1.20.1530.20">
    <property type="match status" value="1"/>
</dbReference>
<dbReference type="PANTHER" id="PTHR43562:SF1">
    <property type="entry name" value="NA(+)_H(+) ANTIPORTER YJBQ-RELATED"/>
    <property type="match status" value="1"/>
</dbReference>
<keyword evidence="3" id="KW-0813">Transport</keyword>
<keyword evidence="6 9" id="KW-1133">Transmembrane helix</keyword>
<keyword evidence="7" id="KW-0406">Ion transport</keyword>
<dbReference type="InterPro" id="IPR006153">
    <property type="entry name" value="Cation/H_exchanger_TM"/>
</dbReference>
<organism evidence="11 12">
    <name type="scientific">Streptacidiphilus monticola</name>
    <dbReference type="NCBI Taxonomy" id="2161674"/>
    <lineage>
        <taxon>Bacteria</taxon>
        <taxon>Bacillati</taxon>
        <taxon>Actinomycetota</taxon>
        <taxon>Actinomycetes</taxon>
        <taxon>Kitasatosporales</taxon>
        <taxon>Streptomycetaceae</taxon>
        <taxon>Streptacidiphilus</taxon>
    </lineage>
</organism>
<feature type="domain" description="Cation/H+ exchanger transmembrane" evidence="10">
    <location>
        <begin position="4"/>
        <end position="353"/>
    </location>
</feature>
<evidence type="ECO:0000256" key="8">
    <source>
        <dbReference type="ARBA" id="ARBA00023136"/>
    </source>
</evidence>
<gene>
    <name evidence="11" type="ORF">ACFP3V_04705</name>
</gene>
<evidence type="ECO:0000256" key="9">
    <source>
        <dbReference type="SAM" id="Phobius"/>
    </source>
</evidence>
<feature type="transmembrane region" description="Helical" evidence="9">
    <location>
        <begin position="140"/>
        <end position="159"/>
    </location>
</feature>
<feature type="transmembrane region" description="Helical" evidence="9">
    <location>
        <begin position="255"/>
        <end position="275"/>
    </location>
</feature>
<proteinExistence type="inferred from homology"/>
<feature type="transmembrane region" description="Helical" evidence="9">
    <location>
        <begin position="81"/>
        <end position="103"/>
    </location>
</feature>
<protein>
    <submittedName>
        <fullName evidence="11">Cation:proton antiporter</fullName>
    </submittedName>
</protein>
<evidence type="ECO:0000313" key="11">
    <source>
        <dbReference type="EMBL" id="MFC5906520.1"/>
    </source>
</evidence>
<evidence type="ECO:0000313" key="12">
    <source>
        <dbReference type="Proteomes" id="UP001596174"/>
    </source>
</evidence>
<evidence type="ECO:0000256" key="1">
    <source>
        <dbReference type="ARBA" id="ARBA00004141"/>
    </source>
</evidence>
<comment type="similarity">
    <text evidence="2">Belongs to the monovalent cation:proton antiporter 2 (CPA2) transporter (TC 2.A.37) family.</text>
</comment>
<dbReference type="RefSeq" id="WP_380580010.1">
    <property type="nucleotide sequence ID" value="NZ_JBHSQJ010000013.1"/>
</dbReference>
<feature type="transmembrane region" description="Helical" evidence="9">
    <location>
        <begin position="342"/>
        <end position="363"/>
    </location>
</feature>
<evidence type="ECO:0000256" key="4">
    <source>
        <dbReference type="ARBA" id="ARBA00022449"/>
    </source>
</evidence>
<keyword evidence="4" id="KW-0050">Antiport</keyword>
<sequence>MVSLAAVLGPLLALPRRWHLPVVLGELLAGVLLGPTLAGYLDPHDRTFTFLADIGFALVMFVAGAHVPVRDRRLRSGLGAGALRAAAVAGLALLPAWALARAFHTGHTALYTVLFASSSAAVILPALDSLRLGDAAVLQLLPQVAVADTACSIALPLVIDPAHAGRAALGALAVVGCAFAAFLILRQVEQRGWRRRVHRLSQARGFALELRFSLALLFALAALAVATHVSIMLAGFTLGLAVAGVGEPRRLAKQLFALTEGFLGPLFFLWLGASLNLRQLGRHPADLLLGALLGLAALAVHAAMRLTGQPLRAGVVAAAQMGIPVSAAALGTQSHLLDDAEAAALMLGAVITLGALALTAAVGGRSDEAPH</sequence>
<keyword evidence="8 9" id="KW-0472">Membrane</keyword>
<dbReference type="InterPro" id="IPR038770">
    <property type="entry name" value="Na+/solute_symporter_sf"/>
</dbReference>
<dbReference type="EMBL" id="JBHSQJ010000013">
    <property type="protein sequence ID" value="MFC5906520.1"/>
    <property type="molecule type" value="Genomic_DNA"/>
</dbReference>
<comment type="caution">
    <text evidence="11">The sequence shown here is derived from an EMBL/GenBank/DDBJ whole genome shotgun (WGS) entry which is preliminary data.</text>
</comment>
<dbReference type="Pfam" id="PF00999">
    <property type="entry name" value="Na_H_Exchanger"/>
    <property type="match status" value="1"/>
</dbReference>
<evidence type="ECO:0000256" key="2">
    <source>
        <dbReference type="ARBA" id="ARBA00005551"/>
    </source>
</evidence>
<dbReference type="Proteomes" id="UP001596174">
    <property type="component" value="Unassembled WGS sequence"/>
</dbReference>
<reference evidence="12" key="1">
    <citation type="journal article" date="2019" name="Int. J. Syst. Evol. Microbiol.">
        <title>The Global Catalogue of Microorganisms (GCM) 10K type strain sequencing project: providing services to taxonomists for standard genome sequencing and annotation.</title>
        <authorList>
            <consortium name="The Broad Institute Genomics Platform"/>
            <consortium name="The Broad Institute Genome Sequencing Center for Infectious Disease"/>
            <person name="Wu L."/>
            <person name="Ma J."/>
        </authorList>
    </citation>
    <scope>NUCLEOTIDE SEQUENCE [LARGE SCALE GENOMIC DNA]</scope>
    <source>
        <strain evidence="12">JCM 4816</strain>
    </source>
</reference>
<evidence type="ECO:0000256" key="7">
    <source>
        <dbReference type="ARBA" id="ARBA00023065"/>
    </source>
</evidence>
<dbReference type="PANTHER" id="PTHR43562">
    <property type="entry name" value="NAPA-TYPE SODIUM/HYDROGEN ANTIPORTER"/>
    <property type="match status" value="1"/>
</dbReference>
<feature type="transmembrane region" description="Helical" evidence="9">
    <location>
        <begin position="165"/>
        <end position="185"/>
    </location>
</feature>
<feature type="transmembrane region" description="Helical" evidence="9">
    <location>
        <begin position="109"/>
        <end position="128"/>
    </location>
</feature>
<comment type="subcellular location">
    <subcellularLocation>
        <location evidence="1">Membrane</location>
        <topology evidence="1">Multi-pass membrane protein</topology>
    </subcellularLocation>
</comment>
<evidence type="ECO:0000256" key="3">
    <source>
        <dbReference type="ARBA" id="ARBA00022448"/>
    </source>
</evidence>
<feature type="transmembrane region" description="Helical" evidence="9">
    <location>
        <begin position="287"/>
        <end position="304"/>
    </location>
</feature>
<feature type="transmembrane region" description="Helical" evidence="9">
    <location>
        <begin position="206"/>
        <end position="225"/>
    </location>
</feature>
<evidence type="ECO:0000256" key="6">
    <source>
        <dbReference type="ARBA" id="ARBA00022989"/>
    </source>
</evidence>
<keyword evidence="5 9" id="KW-0812">Transmembrane</keyword>
<accession>A0ABW1FXQ2</accession>
<keyword evidence="12" id="KW-1185">Reference proteome</keyword>
<name>A0ABW1FXQ2_9ACTN</name>